<feature type="transmembrane region" description="Helical" evidence="1">
    <location>
        <begin position="168"/>
        <end position="185"/>
    </location>
</feature>
<feature type="transmembrane region" description="Helical" evidence="1">
    <location>
        <begin position="142"/>
        <end position="162"/>
    </location>
</feature>
<evidence type="ECO:0000256" key="1">
    <source>
        <dbReference type="SAM" id="Phobius"/>
    </source>
</evidence>
<keyword evidence="1" id="KW-1133">Transmembrane helix</keyword>
<dbReference type="RefSeq" id="WP_088885698.1">
    <property type="nucleotide sequence ID" value="NZ_CP014855.1"/>
</dbReference>
<sequence length="190" mass="20685">MISGEMMEKRKELIPLIIGVLIMTYLVEKIPSDKVLYVLPYGLLTLAGIKRRAFPYATAALFSGSFIEWVLTRDYLALAGIAVAILAMPVRVEKQQVRMWERVINTAVAGTVAYVSVVGQDIGIKVAGIFAAIAMLSGNRGISSGGILVGSSIFMAIPLGNLSDMEPMFFIGASIILLVYSLHHLRKLLR</sequence>
<dbReference type="KEGG" id="tgg:A3K92_07650"/>
<dbReference type="AlphaFoldDB" id="A0A2Z2MBQ6"/>
<keyword evidence="1" id="KW-0812">Transmembrane</keyword>
<keyword evidence="1" id="KW-0472">Membrane</keyword>
<proteinExistence type="predicted"/>
<organism evidence="2 3">
    <name type="scientific">Thermococcus gorgonarius</name>
    <dbReference type="NCBI Taxonomy" id="71997"/>
    <lineage>
        <taxon>Archaea</taxon>
        <taxon>Methanobacteriati</taxon>
        <taxon>Methanobacteriota</taxon>
        <taxon>Thermococci</taxon>
        <taxon>Thermococcales</taxon>
        <taxon>Thermococcaceae</taxon>
        <taxon>Thermococcus</taxon>
    </lineage>
</organism>
<keyword evidence="3" id="KW-1185">Reference proteome</keyword>
<evidence type="ECO:0000313" key="3">
    <source>
        <dbReference type="Proteomes" id="UP000250134"/>
    </source>
</evidence>
<evidence type="ECO:0000313" key="2">
    <source>
        <dbReference type="EMBL" id="ASJ01364.1"/>
    </source>
</evidence>
<protein>
    <submittedName>
        <fullName evidence="2">Uncharacterized protein</fullName>
    </submittedName>
</protein>
<accession>A0A2Z2MBQ6</accession>
<dbReference type="Proteomes" id="UP000250134">
    <property type="component" value="Chromosome"/>
</dbReference>
<dbReference type="OrthoDB" id="101348at2157"/>
<feature type="transmembrane region" description="Helical" evidence="1">
    <location>
        <begin position="75"/>
        <end position="92"/>
    </location>
</feature>
<reference evidence="2 3" key="1">
    <citation type="submission" date="2016-03" db="EMBL/GenBank/DDBJ databases">
        <title>Complete genome sequence of Thermococcus gorgonarius.</title>
        <authorList>
            <person name="Oger P.M."/>
        </authorList>
    </citation>
    <scope>NUCLEOTIDE SEQUENCE [LARGE SCALE GENOMIC DNA]</scope>
    <source>
        <strain evidence="2 3">W-12</strain>
    </source>
</reference>
<name>A0A2Z2MBQ6_THEGO</name>
<dbReference type="GeneID" id="33332418"/>
<dbReference type="EMBL" id="CP014855">
    <property type="protein sequence ID" value="ASJ01364.1"/>
    <property type="molecule type" value="Genomic_DNA"/>
</dbReference>
<gene>
    <name evidence="2" type="ORF">A3K92_07650</name>
</gene>